<proteinExistence type="inferred from homology"/>
<comment type="caution">
    <text evidence="3">The sequence shown here is derived from an EMBL/GenBank/DDBJ whole genome shotgun (WGS) entry which is preliminary data.</text>
</comment>
<dbReference type="GO" id="GO:0042144">
    <property type="term" value="P:vacuole fusion, non-autophagic"/>
    <property type="evidence" value="ECO:0007669"/>
    <property type="project" value="TreeGrafter"/>
</dbReference>
<dbReference type="SUPFAM" id="SSF54897">
    <property type="entry name" value="Protease propeptides/inhibitors"/>
    <property type="match status" value="1"/>
</dbReference>
<dbReference type="EMBL" id="MDYN01000038">
    <property type="protein sequence ID" value="OQD80205.1"/>
    <property type="molecule type" value="Genomic_DNA"/>
</dbReference>
<dbReference type="Proteomes" id="UP000191672">
    <property type="component" value="Unassembled WGS sequence"/>
</dbReference>
<evidence type="ECO:0000313" key="4">
    <source>
        <dbReference type="Proteomes" id="UP000191672"/>
    </source>
</evidence>
<dbReference type="InterPro" id="IPR037045">
    <property type="entry name" value="S8pro/Inhibitor_I9_sf"/>
</dbReference>
<gene>
    <name evidence="3" type="ORF">PENANT_c038G00181</name>
</gene>
<feature type="domain" description="Inhibitor I9" evidence="2">
    <location>
        <begin position="57"/>
        <end position="87"/>
    </location>
</feature>
<evidence type="ECO:0000256" key="1">
    <source>
        <dbReference type="ARBA" id="ARBA00038069"/>
    </source>
</evidence>
<protein>
    <recommendedName>
        <fullName evidence="2">Inhibitor I9 domain-containing protein</fullName>
    </recommendedName>
</protein>
<dbReference type="PANTHER" id="PTHR28288">
    <property type="entry name" value="PROTEASE B INHIBITOR 2"/>
    <property type="match status" value="1"/>
</dbReference>
<accession>A0A1V6PT94</accession>
<evidence type="ECO:0000259" key="2">
    <source>
        <dbReference type="Pfam" id="PF05922"/>
    </source>
</evidence>
<dbReference type="Gene3D" id="3.30.70.80">
    <property type="entry name" value="Peptidase S8 propeptide/proteinase inhibitor I9"/>
    <property type="match status" value="2"/>
</dbReference>
<sequence>MPSYIVTCKQDASDEDVQAVKQHSIDQGGKISHEYSLIKGFAVSRFPKTQTADQIPFSVEFPDSVVNTLESHPHVENVEADSEVKTQ</sequence>
<dbReference type="Pfam" id="PF05922">
    <property type="entry name" value="Inhibitor_I9"/>
    <property type="match status" value="1"/>
</dbReference>
<dbReference type="InterPro" id="IPR052471">
    <property type="entry name" value="PBI_I9"/>
</dbReference>
<reference evidence="4" key="1">
    <citation type="journal article" date="2017" name="Nat. Microbiol.">
        <title>Global analysis of biosynthetic gene clusters reveals vast potential of secondary metabolite production in Penicillium species.</title>
        <authorList>
            <person name="Nielsen J.C."/>
            <person name="Grijseels S."/>
            <person name="Prigent S."/>
            <person name="Ji B."/>
            <person name="Dainat J."/>
            <person name="Nielsen K.F."/>
            <person name="Frisvad J.C."/>
            <person name="Workman M."/>
            <person name="Nielsen J."/>
        </authorList>
    </citation>
    <scope>NUCLEOTIDE SEQUENCE [LARGE SCALE GENOMIC DNA]</scope>
    <source>
        <strain evidence="4">IBT 31811</strain>
    </source>
</reference>
<organism evidence="3 4">
    <name type="scientific">Penicillium antarcticum</name>
    <dbReference type="NCBI Taxonomy" id="416450"/>
    <lineage>
        <taxon>Eukaryota</taxon>
        <taxon>Fungi</taxon>
        <taxon>Dikarya</taxon>
        <taxon>Ascomycota</taxon>
        <taxon>Pezizomycotina</taxon>
        <taxon>Eurotiomycetes</taxon>
        <taxon>Eurotiomycetidae</taxon>
        <taxon>Eurotiales</taxon>
        <taxon>Aspergillaceae</taxon>
        <taxon>Penicillium</taxon>
    </lineage>
</organism>
<name>A0A1V6PT94_9EURO</name>
<dbReference type="AlphaFoldDB" id="A0A1V6PT94"/>
<dbReference type="GO" id="GO:0004866">
    <property type="term" value="F:endopeptidase inhibitor activity"/>
    <property type="evidence" value="ECO:0007669"/>
    <property type="project" value="TreeGrafter"/>
</dbReference>
<dbReference type="InterPro" id="IPR010259">
    <property type="entry name" value="S8pro/Inhibitor_I9"/>
</dbReference>
<evidence type="ECO:0000313" key="3">
    <source>
        <dbReference type="EMBL" id="OQD80205.1"/>
    </source>
</evidence>
<keyword evidence="4" id="KW-1185">Reference proteome</keyword>
<comment type="similarity">
    <text evidence="1">Belongs to the protease inhibitor I9 family.</text>
</comment>
<dbReference type="PANTHER" id="PTHR28288:SF2">
    <property type="entry name" value="PROTEASE B INHIBITOR 2"/>
    <property type="match status" value="1"/>
</dbReference>